<dbReference type="EMBL" id="QFRJ01000015">
    <property type="protein sequence ID" value="PWH81894.1"/>
    <property type="molecule type" value="Genomic_DNA"/>
</dbReference>
<name>A0A2U2X2B6_9FLAO</name>
<accession>A0A2U2X2B6</accession>
<protein>
    <submittedName>
        <fullName evidence="1">Uncharacterized protein</fullName>
    </submittedName>
</protein>
<evidence type="ECO:0000313" key="1">
    <source>
        <dbReference type="EMBL" id="PWH81894.1"/>
    </source>
</evidence>
<reference evidence="1 2" key="1">
    <citation type="submission" date="2018-05" db="EMBL/GenBank/DDBJ databases">
        <title>Brumimicrobium oceani sp. nov., isolated from coastal sediment.</title>
        <authorList>
            <person name="Kou Y."/>
        </authorList>
    </citation>
    <scope>NUCLEOTIDE SEQUENCE [LARGE SCALE GENOMIC DNA]</scope>
    <source>
        <strain evidence="1 2">C305</strain>
    </source>
</reference>
<organism evidence="1 2">
    <name type="scientific">Brumimicrobium oceani</name>
    <dbReference type="NCBI Taxonomy" id="2100725"/>
    <lineage>
        <taxon>Bacteria</taxon>
        <taxon>Pseudomonadati</taxon>
        <taxon>Bacteroidota</taxon>
        <taxon>Flavobacteriia</taxon>
        <taxon>Flavobacteriales</taxon>
        <taxon>Crocinitomicaceae</taxon>
        <taxon>Brumimicrobium</taxon>
    </lineage>
</organism>
<sequence length="449" mass="53154">MRTLTYIFILWAFGSFGQELKLQFTFVDAMTDAMVDSVEVKIYSSTNKLLGAQNLNNFEPIVTDFPTNQKVKIKAHKVSYYPIDTLVDLSRFQRSIQKGRVILIELVFRYDGQISGETSISAIYKPEISFSSEIISVSDFVVVNETTKVLLVYPKRLNAGSELIWFENDSIVARRIVPEKAIRLDTDYRNRIYLRCEYNDFQLKNDEFLTLVKVPRAQLDNYVKPILDTLQNKQLFFTTHKSHYPAFDFFKVSMNDTSHSVVHHIEDVEMMELYRAEYKWADVRTKLWAWDMEAETGIDREVWVGANVFTNSIYYEAPYSEFFLVGDEVLIFDFYKDYLYKYNANTGEKLDSSSIRFHKYSRKTGWERRLIQDPVTKNIYTMYDNAGYTDVYKIDLNTGERMKKATLFYRYVENVQVYNDELYYIYRPFESLQKKYLYKESSPLIFRVH</sequence>
<keyword evidence="2" id="KW-1185">Reference proteome</keyword>
<gene>
    <name evidence="1" type="ORF">DIT68_14475</name>
</gene>
<evidence type="ECO:0000313" key="2">
    <source>
        <dbReference type="Proteomes" id="UP000245370"/>
    </source>
</evidence>
<dbReference type="Proteomes" id="UP000245370">
    <property type="component" value="Unassembled WGS sequence"/>
</dbReference>
<dbReference type="OrthoDB" id="1466942at2"/>
<dbReference type="RefSeq" id="WP_109360537.1">
    <property type="nucleotide sequence ID" value="NZ_QFRJ01000015.1"/>
</dbReference>
<dbReference type="SUPFAM" id="SSF69304">
    <property type="entry name" value="Tricorn protease N-terminal domain"/>
    <property type="match status" value="1"/>
</dbReference>
<reference evidence="1 2" key="2">
    <citation type="submission" date="2018-05" db="EMBL/GenBank/DDBJ databases">
        <authorList>
            <person name="Lanie J.A."/>
            <person name="Ng W.-L."/>
            <person name="Kazmierczak K.M."/>
            <person name="Andrzejewski T.M."/>
            <person name="Davidsen T.M."/>
            <person name="Wayne K.J."/>
            <person name="Tettelin H."/>
            <person name="Glass J.I."/>
            <person name="Rusch D."/>
            <person name="Podicherti R."/>
            <person name="Tsui H.-C.T."/>
            <person name="Winkler M.E."/>
        </authorList>
    </citation>
    <scope>NUCLEOTIDE SEQUENCE [LARGE SCALE GENOMIC DNA]</scope>
    <source>
        <strain evidence="1 2">C305</strain>
    </source>
</reference>
<proteinExistence type="predicted"/>
<dbReference type="AlphaFoldDB" id="A0A2U2X2B6"/>
<comment type="caution">
    <text evidence="1">The sequence shown here is derived from an EMBL/GenBank/DDBJ whole genome shotgun (WGS) entry which is preliminary data.</text>
</comment>